<evidence type="ECO:0000259" key="15">
    <source>
        <dbReference type="SMART" id="SM00382"/>
    </source>
</evidence>
<evidence type="ECO:0000256" key="12">
    <source>
        <dbReference type="ARBA" id="ARBA00023049"/>
    </source>
</evidence>
<dbReference type="Pfam" id="PF17862">
    <property type="entry name" value="AAA_lid_3"/>
    <property type="match status" value="1"/>
</dbReference>
<evidence type="ECO:0000256" key="9">
    <source>
        <dbReference type="ARBA" id="ARBA00022840"/>
    </source>
</evidence>
<evidence type="ECO:0000256" key="10">
    <source>
        <dbReference type="ARBA" id="ARBA00022946"/>
    </source>
</evidence>
<keyword evidence="5" id="KW-0479">Metal-binding</keyword>
<dbReference type="GO" id="GO:0030163">
    <property type="term" value="P:protein catabolic process"/>
    <property type="evidence" value="ECO:0007669"/>
    <property type="project" value="TreeGrafter"/>
</dbReference>
<protein>
    <recommendedName>
        <fullName evidence="15">AAA+ ATPase domain-containing protein</fullName>
    </recommendedName>
</protein>
<keyword evidence="13" id="KW-0472">Membrane</keyword>
<keyword evidence="3" id="KW-0645">Protease</keyword>
<dbReference type="PANTHER" id="PTHR23076">
    <property type="entry name" value="METALLOPROTEASE M41 FTSH"/>
    <property type="match status" value="1"/>
</dbReference>
<dbReference type="SUPFAM" id="SSF52540">
    <property type="entry name" value="P-loop containing nucleoside triphosphate hydrolases"/>
    <property type="match status" value="1"/>
</dbReference>
<evidence type="ECO:0000313" key="16">
    <source>
        <dbReference type="EMBL" id="CAE0365356.1"/>
    </source>
</evidence>
<dbReference type="GO" id="GO:0008237">
    <property type="term" value="F:metallopeptidase activity"/>
    <property type="evidence" value="ECO:0007669"/>
    <property type="project" value="UniProtKB-KW"/>
</dbReference>
<sequence>MMWKSILLENFYGKCLSMTCSAWLFETTRQMGGVLCDKFGEGISTLGNGGDKTRPIQRLLTREASEMRLLSDVASDAAKGSVQRVLIGVDRVEVKLTNGERYAARLVPWLDLQWLVEALHKSKSRFGFLDETPSQGKKNFAKVIAVIAPIVYLGLAWLILNRAQTGPPSGGIGGSGRISSRRRKKSRTLFSFFRRGHSMSNTKEEEEEEEIQKGKGFCRVAGVDSAQRELAEIVEYLQRPERFISIGARCPRGVLLTGPPGSGKTLLAAATAEEAGVPFFSCSAAAFVEILVGRGAARVRDLFIKARTHAPSIVFIDEIDAVARSRSASSFSGGGSDEREQTLNQILTELDGFDEKFISSSKQQYKGPVILIAATNRPEILDSALTRPGRLDRIVSVPLPDRKGREAILRVHIKSVKTEPSLDLSQLATACPANFSGADLACVVNEAALLALRSRADCVHAHHFKLAIQKRIQAHHLL</sequence>
<keyword evidence="11" id="KW-1133">Transmembrane helix</keyword>
<dbReference type="GO" id="GO:0016887">
    <property type="term" value="F:ATP hydrolysis activity"/>
    <property type="evidence" value="ECO:0007669"/>
    <property type="project" value="InterPro"/>
</dbReference>
<accession>A0A7S3NG33</accession>
<evidence type="ECO:0000256" key="13">
    <source>
        <dbReference type="ARBA" id="ARBA00023136"/>
    </source>
</evidence>
<dbReference type="GO" id="GO:0005524">
    <property type="term" value="F:ATP binding"/>
    <property type="evidence" value="ECO:0007669"/>
    <property type="project" value="UniProtKB-KW"/>
</dbReference>
<dbReference type="AlphaFoldDB" id="A0A7S3NG33"/>
<keyword evidence="8" id="KW-0862">Zinc</keyword>
<keyword evidence="12" id="KW-0482">Metalloprotease</keyword>
<keyword evidence="4" id="KW-0812">Transmembrane</keyword>
<dbReference type="Gene3D" id="1.10.8.60">
    <property type="match status" value="1"/>
</dbReference>
<evidence type="ECO:0000256" key="4">
    <source>
        <dbReference type="ARBA" id="ARBA00022692"/>
    </source>
</evidence>
<keyword evidence="10" id="KW-0809">Transit peptide</keyword>
<comment type="similarity">
    <text evidence="14">Belongs to the AAA ATPase family.</text>
</comment>
<name>A0A7S3NG33_9STRA</name>
<keyword evidence="7" id="KW-0378">Hydrolase</keyword>
<gene>
    <name evidence="16" type="ORF">ALAG00032_LOCUS6098</name>
</gene>
<dbReference type="InterPro" id="IPR027417">
    <property type="entry name" value="P-loop_NTPase"/>
</dbReference>
<dbReference type="GO" id="GO:0004176">
    <property type="term" value="F:ATP-dependent peptidase activity"/>
    <property type="evidence" value="ECO:0007669"/>
    <property type="project" value="TreeGrafter"/>
</dbReference>
<feature type="domain" description="AAA+ ATPase" evidence="15">
    <location>
        <begin position="250"/>
        <end position="401"/>
    </location>
</feature>
<dbReference type="EMBL" id="HBIJ01008631">
    <property type="protein sequence ID" value="CAE0365356.1"/>
    <property type="molecule type" value="Transcribed_RNA"/>
</dbReference>
<keyword evidence="9 14" id="KW-0067">ATP-binding</keyword>
<dbReference type="Pfam" id="PF00004">
    <property type="entry name" value="AAA"/>
    <property type="match status" value="1"/>
</dbReference>
<evidence type="ECO:0000256" key="1">
    <source>
        <dbReference type="ARBA" id="ARBA00001947"/>
    </source>
</evidence>
<keyword evidence="6 14" id="KW-0547">Nucleotide-binding</keyword>
<dbReference type="SMART" id="SM00382">
    <property type="entry name" value="AAA"/>
    <property type="match status" value="1"/>
</dbReference>
<dbReference type="PROSITE" id="PS00674">
    <property type="entry name" value="AAA"/>
    <property type="match status" value="1"/>
</dbReference>
<evidence type="ECO:0000256" key="3">
    <source>
        <dbReference type="ARBA" id="ARBA00022670"/>
    </source>
</evidence>
<dbReference type="InterPro" id="IPR003959">
    <property type="entry name" value="ATPase_AAA_core"/>
</dbReference>
<evidence type="ECO:0000256" key="6">
    <source>
        <dbReference type="ARBA" id="ARBA00022741"/>
    </source>
</evidence>
<evidence type="ECO:0000256" key="5">
    <source>
        <dbReference type="ARBA" id="ARBA00022723"/>
    </source>
</evidence>
<reference evidence="16" key="1">
    <citation type="submission" date="2021-01" db="EMBL/GenBank/DDBJ databases">
        <authorList>
            <person name="Corre E."/>
            <person name="Pelletier E."/>
            <person name="Niang G."/>
            <person name="Scheremetjew M."/>
            <person name="Finn R."/>
            <person name="Kale V."/>
            <person name="Holt S."/>
            <person name="Cochrane G."/>
            <person name="Meng A."/>
            <person name="Brown T."/>
            <person name="Cohen L."/>
        </authorList>
    </citation>
    <scope>NUCLEOTIDE SEQUENCE</scope>
    <source>
        <strain evidence="16">CCMP1510</strain>
    </source>
</reference>
<evidence type="ECO:0000256" key="8">
    <source>
        <dbReference type="ARBA" id="ARBA00022833"/>
    </source>
</evidence>
<dbReference type="GO" id="GO:0006508">
    <property type="term" value="P:proteolysis"/>
    <property type="evidence" value="ECO:0007669"/>
    <property type="project" value="UniProtKB-KW"/>
</dbReference>
<dbReference type="PANTHER" id="PTHR23076:SF97">
    <property type="entry name" value="ATP-DEPENDENT ZINC METALLOPROTEASE YME1L1"/>
    <property type="match status" value="1"/>
</dbReference>
<evidence type="ECO:0000256" key="2">
    <source>
        <dbReference type="ARBA" id="ARBA00004141"/>
    </source>
</evidence>
<comment type="cofactor">
    <cofactor evidence="1">
        <name>Zn(2+)</name>
        <dbReference type="ChEBI" id="CHEBI:29105"/>
    </cofactor>
</comment>
<evidence type="ECO:0000256" key="7">
    <source>
        <dbReference type="ARBA" id="ARBA00022801"/>
    </source>
</evidence>
<dbReference type="InterPro" id="IPR041569">
    <property type="entry name" value="AAA_lid_3"/>
</dbReference>
<dbReference type="InterPro" id="IPR003593">
    <property type="entry name" value="AAA+_ATPase"/>
</dbReference>
<dbReference type="Gene3D" id="3.40.50.300">
    <property type="entry name" value="P-loop containing nucleotide triphosphate hydrolases"/>
    <property type="match status" value="1"/>
</dbReference>
<organism evidence="16">
    <name type="scientific">Aureoumbra lagunensis</name>
    <dbReference type="NCBI Taxonomy" id="44058"/>
    <lineage>
        <taxon>Eukaryota</taxon>
        <taxon>Sar</taxon>
        <taxon>Stramenopiles</taxon>
        <taxon>Ochrophyta</taxon>
        <taxon>Pelagophyceae</taxon>
        <taxon>Pelagomonadales</taxon>
        <taxon>Aureoumbra</taxon>
    </lineage>
</organism>
<evidence type="ECO:0000256" key="14">
    <source>
        <dbReference type="RuleBase" id="RU003651"/>
    </source>
</evidence>
<dbReference type="FunFam" id="3.40.50.300:FF:000277">
    <property type="entry name" value="ATP-dependent zinc metalloprotease FtsH"/>
    <property type="match status" value="1"/>
</dbReference>
<comment type="subcellular location">
    <subcellularLocation>
        <location evidence="2">Membrane</location>
        <topology evidence="2">Multi-pass membrane protein</topology>
    </subcellularLocation>
</comment>
<proteinExistence type="inferred from homology"/>
<dbReference type="GO" id="GO:0046872">
    <property type="term" value="F:metal ion binding"/>
    <property type="evidence" value="ECO:0007669"/>
    <property type="project" value="UniProtKB-KW"/>
</dbReference>
<dbReference type="GO" id="GO:0005886">
    <property type="term" value="C:plasma membrane"/>
    <property type="evidence" value="ECO:0007669"/>
    <property type="project" value="TreeGrafter"/>
</dbReference>
<evidence type="ECO:0000256" key="11">
    <source>
        <dbReference type="ARBA" id="ARBA00022989"/>
    </source>
</evidence>
<dbReference type="InterPro" id="IPR003960">
    <property type="entry name" value="ATPase_AAA_CS"/>
</dbReference>